<comment type="subcellular location">
    <subcellularLocation>
        <location evidence="2">Nucleus</location>
    </subcellularLocation>
</comment>
<evidence type="ECO:0000256" key="1">
    <source>
        <dbReference type="ARBA" id="ARBA00023042"/>
    </source>
</evidence>
<comment type="caution">
    <text evidence="5">The sequence shown here is derived from an EMBL/GenBank/DDBJ whole genome shotgun (WGS) entry which is preliminary data.</text>
</comment>
<keyword evidence="2" id="KW-0949">S-adenosyl-L-methionine</keyword>
<dbReference type="PROSITE" id="PS50174">
    <property type="entry name" value="G_PATCH"/>
    <property type="match status" value="1"/>
</dbReference>
<keyword evidence="2" id="KW-0507">mRNA processing</keyword>
<dbReference type="InterPro" id="IPR050851">
    <property type="entry name" value="mRNA_Cap_2O-Ribose_MeTrfase"/>
</dbReference>
<gene>
    <name evidence="5" type="ORF">M9458_045947</name>
</gene>
<dbReference type="GO" id="GO:0016556">
    <property type="term" value="P:mRNA modification"/>
    <property type="evidence" value="ECO:0007669"/>
    <property type="project" value="UniProtKB-UniRule"/>
</dbReference>
<name>A0ABD0N9E8_CIRMR</name>
<evidence type="ECO:0000256" key="3">
    <source>
        <dbReference type="SAM" id="MobiDB-lite"/>
    </source>
</evidence>
<keyword evidence="2" id="KW-0808">Transferase</keyword>
<evidence type="ECO:0000259" key="4">
    <source>
        <dbReference type="PROSITE" id="PS50174"/>
    </source>
</evidence>
<dbReference type="GO" id="GO:0005634">
    <property type="term" value="C:nucleus"/>
    <property type="evidence" value="ECO:0007669"/>
    <property type="project" value="UniProtKB-SubCell"/>
</dbReference>
<accession>A0ABD0N9E8</accession>
<dbReference type="GO" id="GO:0003676">
    <property type="term" value="F:nucleic acid binding"/>
    <property type="evidence" value="ECO:0007669"/>
    <property type="project" value="UniProtKB-UniRule"/>
</dbReference>
<dbReference type="EC" id="2.1.1.57" evidence="2"/>
<reference evidence="5 6" key="1">
    <citation type="submission" date="2024-05" db="EMBL/GenBank/DDBJ databases">
        <title>Genome sequencing and assembly of Indian major carp, Cirrhinus mrigala (Hamilton, 1822).</title>
        <authorList>
            <person name="Mohindra V."/>
            <person name="Chowdhury L.M."/>
            <person name="Lal K."/>
            <person name="Jena J.K."/>
        </authorList>
    </citation>
    <scope>NUCLEOTIDE SEQUENCE [LARGE SCALE GENOMIC DNA]</scope>
    <source>
        <strain evidence="5">CM1030</strain>
        <tissue evidence="5">Blood</tissue>
    </source>
</reference>
<feature type="non-terminal residue" evidence="5">
    <location>
        <position position="103"/>
    </location>
</feature>
<feature type="region of interest" description="Disordered" evidence="3">
    <location>
        <begin position="1"/>
        <end position="39"/>
    </location>
</feature>
<comment type="function">
    <text evidence="2">S-adenosyl-L-methionine-dependent methyltransferase that mediates RNA cap1 2'-O-ribose methylation to the 5'-cap structure of RNAs. Methylates the ribose of the first nucleotide of a m(7)GpppG-capped mRNA to produce m(7)GpppNmp (cap1).</text>
</comment>
<keyword evidence="2" id="KW-0489">Methyltransferase</keyword>
<evidence type="ECO:0000313" key="6">
    <source>
        <dbReference type="Proteomes" id="UP001529510"/>
    </source>
</evidence>
<evidence type="ECO:0000256" key="2">
    <source>
        <dbReference type="RuleBase" id="RU368012"/>
    </source>
</evidence>
<dbReference type="Proteomes" id="UP001529510">
    <property type="component" value="Unassembled WGS sequence"/>
</dbReference>
<dbReference type="EMBL" id="JAMKFB020000023">
    <property type="protein sequence ID" value="KAL0157871.1"/>
    <property type="molecule type" value="Genomic_DNA"/>
</dbReference>
<feature type="non-terminal residue" evidence="5">
    <location>
        <position position="1"/>
    </location>
</feature>
<organism evidence="5 6">
    <name type="scientific">Cirrhinus mrigala</name>
    <name type="common">Mrigala</name>
    <dbReference type="NCBI Taxonomy" id="683832"/>
    <lineage>
        <taxon>Eukaryota</taxon>
        <taxon>Metazoa</taxon>
        <taxon>Chordata</taxon>
        <taxon>Craniata</taxon>
        <taxon>Vertebrata</taxon>
        <taxon>Euteleostomi</taxon>
        <taxon>Actinopterygii</taxon>
        <taxon>Neopterygii</taxon>
        <taxon>Teleostei</taxon>
        <taxon>Ostariophysi</taxon>
        <taxon>Cypriniformes</taxon>
        <taxon>Cyprinidae</taxon>
        <taxon>Labeoninae</taxon>
        <taxon>Labeonini</taxon>
        <taxon>Cirrhinus</taxon>
    </lineage>
</organism>
<dbReference type="GO" id="GO:0004483">
    <property type="term" value="F:methyltransferase cap1 activity"/>
    <property type="evidence" value="ECO:0007669"/>
    <property type="project" value="UniProtKB-UniRule"/>
</dbReference>
<evidence type="ECO:0000313" key="5">
    <source>
        <dbReference type="EMBL" id="KAL0157871.1"/>
    </source>
</evidence>
<keyword evidence="6" id="KW-1185">Reference proteome</keyword>
<sequence>SSQSESLSDVEDHKPSFSRTSNSQKAEGKDASHETSSTFSMYNNVSQKLMAKMGFRVGEGLGKYGQGRREIVEASTQRGRRGLGLTLKGFQGDLNVDWQDEPE</sequence>
<proteinExistence type="predicted"/>
<dbReference type="PANTHER" id="PTHR16121:SF0">
    <property type="entry name" value="CAP-SPECIFIC MRNA (NUCLEOSIDE-2'-O-)-METHYLTRANSFERASE 1"/>
    <property type="match status" value="1"/>
</dbReference>
<keyword evidence="2" id="KW-0539">Nucleus</keyword>
<keyword evidence="1 2" id="KW-0506">mRNA capping</keyword>
<dbReference type="GO" id="GO:0032259">
    <property type="term" value="P:methylation"/>
    <property type="evidence" value="ECO:0007669"/>
    <property type="project" value="UniProtKB-KW"/>
</dbReference>
<dbReference type="Pfam" id="PF01585">
    <property type="entry name" value="G-patch"/>
    <property type="match status" value="1"/>
</dbReference>
<feature type="domain" description="G-patch" evidence="4">
    <location>
        <begin position="42"/>
        <end position="88"/>
    </location>
</feature>
<dbReference type="GO" id="GO:0006370">
    <property type="term" value="P:7-methylguanosine mRNA capping"/>
    <property type="evidence" value="ECO:0007669"/>
    <property type="project" value="UniProtKB-UniRule"/>
</dbReference>
<dbReference type="SMART" id="SM00443">
    <property type="entry name" value="G_patch"/>
    <property type="match status" value="1"/>
</dbReference>
<protein>
    <recommendedName>
        <fullName evidence="2">Cap-specific mRNA (nucleoside-2'-O-)-methyltransferase 1</fullName>
        <ecNumber evidence="2">2.1.1.57</ecNumber>
    </recommendedName>
    <alternativeName>
        <fullName evidence="2">Cap1 2'O-ribose methyltransferase 1</fullName>
    </alternativeName>
</protein>
<dbReference type="AlphaFoldDB" id="A0ABD0N9E8"/>
<dbReference type="PANTHER" id="PTHR16121">
    <property type="entry name" value="CAP-SPECIFIC MRNA (NUCLEOSIDE-2'-O-)-METHYLTRANSFERASE 1-RELATED"/>
    <property type="match status" value="1"/>
</dbReference>
<comment type="catalytic activity">
    <reaction evidence="2">
        <text>a 5'-end (N(7)-methyl 5'-triphosphoguanosine)-ribonucleoside in mRNA + S-adenosyl-L-methionine = a 5'-end (N(7)-methyl 5'-triphosphoguanosine)-(2'-O-methyl-ribonucleoside) in mRNA + S-adenosyl-L-homocysteine + H(+)</text>
        <dbReference type="Rhea" id="RHEA:67020"/>
        <dbReference type="Rhea" id="RHEA-COMP:17167"/>
        <dbReference type="Rhea" id="RHEA-COMP:17168"/>
        <dbReference type="ChEBI" id="CHEBI:15378"/>
        <dbReference type="ChEBI" id="CHEBI:57856"/>
        <dbReference type="ChEBI" id="CHEBI:59789"/>
        <dbReference type="ChEBI" id="CHEBI:156461"/>
        <dbReference type="ChEBI" id="CHEBI:167609"/>
        <dbReference type="EC" id="2.1.1.57"/>
    </reaction>
</comment>
<dbReference type="InterPro" id="IPR000467">
    <property type="entry name" value="G_patch_dom"/>
</dbReference>